<dbReference type="Proteomes" id="UP000199701">
    <property type="component" value="Unassembled WGS sequence"/>
</dbReference>
<keyword evidence="3" id="KW-1185">Reference proteome</keyword>
<sequence>MALMNCPECGGQVSDKADTCPHCGFEIKKTVLNEEQKKVDVININETMQEELDNIKNVDKKETKEYKLWSSFGINFLHRQCTYVEINGTGINVSQKRKQTNIGFDKISEIRPSLYISPLYIVAMLLIMVVCAIGISNWDFGSELLIAIIATMIVLFLIGKNQKIEILYNNGCKLFIFVASKKIAKTFLNNIKSISKCKVQRRICIWQVTCIIIIFILFGFNTYLNFFSPAKINIECVKSSYNSNYPGKTYGEAFNDFFSEPKWKGFKSETGEYTVEFNGKCLMNGTTKKVTIQYTIKDDSFNLTYYGIDGKVGSESDYQELMESVFNGKTISQSAAKETETSTVKSTVGVANNQTTKDELITAFSKEYNKASSLASMGKEGFKDLKDSIKIVVTNDVSINSLKIGDTFATLDFAIPYTSTGDRYDDYFWKGKLMKTDVVNKYKVILDNGTIFGYLSVTNSSIIVTESSYSGTYN</sequence>
<keyword evidence="1" id="KW-1133">Transmembrane helix</keyword>
<dbReference type="RefSeq" id="WP_092453386.1">
    <property type="nucleotide sequence ID" value="NZ_FOJI01000006.1"/>
</dbReference>
<keyword evidence="1" id="KW-0812">Transmembrane</keyword>
<feature type="transmembrane region" description="Helical" evidence="1">
    <location>
        <begin position="114"/>
        <end position="135"/>
    </location>
</feature>
<dbReference type="EMBL" id="FOJI01000006">
    <property type="protein sequence ID" value="SEW20269.1"/>
    <property type="molecule type" value="Genomic_DNA"/>
</dbReference>
<dbReference type="STRING" id="99656.SAMN05421659_106185"/>
<gene>
    <name evidence="2" type="ORF">SAMN05421659_106185</name>
</gene>
<evidence type="ECO:0000256" key="1">
    <source>
        <dbReference type="SAM" id="Phobius"/>
    </source>
</evidence>
<organism evidence="2 3">
    <name type="scientific">[Clostridium] fimetarium</name>
    <dbReference type="NCBI Taxonomy" id="99656"/>
    <lineage>
        <taxon>Bacteria</taxon>
        <taxon>Bacillati</taxon>
        <taxon>Bacillota</taxon>
        <taxon>Clostridia</taxon>
        <taxon>Lachnospirales</taxon>
        <taxon>Lachnospiraceae</taxon>
    </lineage>
</organism>
<dbReference type="AlphaFoldDB" id="A0A1I0Q089"/>
<proteinExistence type="predicted"/>
<feature type="transmembrane region" description="Helical" evidence="1">
    <location>
        <begin position="203"/>
        <end position="224"/>
    </location>
</feature>
<evidence type="ECO:0000313" key="3">
    <source>
        <dbReference type="Proteomes" id="UP000199701"/>
    </source>
</evidence>
<protein>
    <recommendedName>
        <fullName evidence="4">Zinc-ribbon domain-containing protein</fullName>
    </recommendedName>
</protein>
<keyword evidence="1" id="KW-0472">Membrane</keyword>
<evidence type="ECO:0000313" key="2">
    <source>
        <dbReference type="EMBL" id="SEW20269.1"/>
    </source>
</evidence>
<reference evidence="2 3" key="1">
    <citation type="submission" date="2016-10" db="EMBL/GenBank/DDBJ databases">
        <authorList>
            <person name="de Groot N.N."/>
        </authorList>
    </citation>
    <scope>NUCLEOTIDE SEQUENCE [LARGE SCALE GENOMIC DNA]</scope>
    <source>
        <strain evidence="2 3">DSM 9179</strain>
    </source>
</reference>
<feature type="transmembrane region" description="Helical" evidence="1">
    <location>
        <begin position="141"/>
        <end position="159"/>
    </location>
</feature>
<name>A0A1I0Q089_9FIRM</name>
<accession>A0A1I0Q089</accession>
<evidence type="ECO:0008006" key="4">
    <source>
        <dbReference type="Google" id="ProtNLM"/>
    </source>
</evidence>